<protein>
    <submittedName>
        <fullName evidence="1">Uncharacterized protein</fullName>
    </submittedName>
</protein>
<sequence length="37" mass="3843">MTGLCRRNGVSLAGCTFTIAPTAVKVNAQIVQSVYTA</sequence>
<reference evidence="1" key="1">
    <citation type="journal article" date="2021" name="Proc. Natl. Acad. Sci. U.S.A.">
        <title>A Catalog of Tens of Thousands of Viruses from Human Metagenomes Reveals Hidden Associations with Chronic Diseases.</title>
        <authorList>
            <person name="Tisza M.J."/>
            <person name="Buck C.B."/>
        </authorList>
    </citation>
    <scope>NUCLEOTIDE SEQUENCE</scope>
    <source>
        <strain evidence="1">CtVzN31</strain>
    </source>
</reference>
<name>A0A8S5NXV5_9CAUD</name>
<proteinExistence type="predicted"/>
<organism evidence="1">
    <name type="scientific">Siphoviridae sp. ctVzN31</name>
    <dbReference type="NCBI Taxonomy" id="2825534"/>
    <lineage>
        <taxon>Viruses</taxon>
        <taxon>Duplodnaviria</taxon>
        <taxon>Heunggongvirae</taxon>
        <taxon>Uroviricota</taxon>
        <taxon>Caudoviricetes</taxon>
    </lineage>
</organism>
<dbReference type="EMBL" id="BK015273">
    <property type="protein sequence ID" value="DAD99050.1"/>
    <property type="molecule type" value="Genomic_DNA"/>
</dbReference>
<accession>A0A8S5NXV5</accession>
<evidence type="ECO:0000313" key="1">
    <source>
        <dbReference type="EMBL" id="DAD99050.1"/>
    </source>
</evidence>